<proteinExistence type="predicted"/>
<dbReference type="EMBL" id="FONY01000037">
    <property type="protein sequence ID" value="SFF46427.1"/>
    <property type="molecule type" value="Genomic_DNA"/>
</dbReference>
<evidence type="ECO:0000313" key="4">
    <source>
        <dbReference type="Proteomes" id="UP000199513"/>
    </source>
</evidence>
<name>A0A1I2IZJ0_9BACT</name>
<dbReference type="Proteomes" id="UP000199513">
    <property type="component" value="Unassembled WGS sequence"/>
</dbReference>
<organism evidence="3 4">
    <name type="scientific">Thermoflexibacter ruber</name>
    <dbReference type="NCBI Taxonomy" id="1003"/>
    <lineage>
        <taxon>Bacteria</taxon>
        <taxon>Pseudomonadati</taxon>
        <taxon>Bacteroidota</taxon>
        <taxon>Cytophagia</taxon>
        <taxon>Cytophagales</taxon>
        <taxon>Thermoflexibacteraceae</taxon>
        <taxon>Thermoflexibacter</taxon>
    </lineage>
</organism>
<evidence type="ECO:0000313" key="2">
    <source>
        <dbReference type="EMBL" id="SFE86476.1"/>
    </source>
</evidence>
<evidence type="ECO:0000313" key="3">
    <source>
        <dbReference type="EMBL" id="SFF46427.1"/>
    </source>
</evidence>
<feature type="non-terminal residue" evidence="3">
    <location>
        <position position="1"/>
    </location>
</feature>
<keyword evidence="4" id="KW-1185">Reference proteome</keyword>
<protein>
    <submittedName>
        <fullName evidence="3">Uncharacterized protein</fullName>
    </submittedName>
</protein>
<reference evidence="3 4" key="1">
    <citation type="submission" date="2016-10" db="EMBL/GenBank/DDBJ databases">
        <authorList>
            <person name="de Groot N.N."/>
        </authorList>
    </citation>
    <scope>NUCLEOTIDE SEQUENCE [LARGE SCALE GENOMIC DNA]</scope>
    <source>
        <strain evidence="3">GEY</strain>
        <strain evidence="4">GEY, DSM 9560</strain>
    </source>
</reference>
<dbReference type="AlphaFoldDB" id="A0A1I2IZJ0"/>
<dbReference type="EMBL" id="FONY01000008">
    <property type="protein sequence ID" value="SFE86476.1"/>
    <property type="molecule type" value="Genomic_DNA"/>
</dbReference>
<accession>A0A1I2IZJ0</accession>
<dbReference type="EMBL" id="FONY01000006">
    <property type="protein sequence ID" value="SFE73834.1"/>
    <property type="molecule type" value="Genomic_DNA"/>
</dbReference>
<gene>
    <name evidence="1" type="ORF">SAMN04488541_10061</name>
    <name evidence="2" type="ORF">SAMN04488541_1008111</name>
    <name evidence="3" type="ORF">SAMN04488541_103751</name>
</gene>
<sequence length="28" mass="3452">THIAQYKQELETLISWNFHIPKTKTNFY</sequence>
<evidence type="ECO:0000313" key="1">
    <source>
        <dbReference type="EMBL" id="SFE73834.1"/>
    </source>
</evidence>